<feature type="domain" description="N-acetyltransferase" evidence="1">
    <location>
        <begin position="10"/>
        <end position="167"/>
    </location>
</feature>
<dbReference type="AlphaFoldDB" id="A0A7D4Q299"/>
<dbReference type="InterPro" id="IPR051531">
    <property type="entry name" value="N-acetyltransferase"/>
</dbReference>
<reference evidence="2 3" key="1">
    <citation type="submission" date="2020-05" db="EMBL/GenBank/DDBJ databases">
        <title>Mucilaginibacter mali sp. nov.</title>
        <authorList>
            <person name="Kim H.S."/>
            <person name="Lee K.C."/>
            <person name="Suh M.K."/>
            <person name="Kim J.-S."/>
            <person name="Han K.-I."/>
            <person name="Eom M.K."/>
            <person name="Shin Y.K."/>
            <person name="Lee J.-S."/>
        </authorList>
    </citation>
    <scope>NUCLEOTIDE SEQUENCE [LARGE SCALE GENOMIC DNA]</scope>
    <source>
        <strain evidence="2 3">G2-14</strain>
    </source>
</reference>
<dbReference type="InterPro" id="IPR000182">
    <property type="entry name" value="GNAT_dom"/>
</dbReference>
<dbReference type="Pfam" id="PF13302">
    <property type="entry name" value="Acetyltransf_3"/>
    <property type="match status" value="1"/>
</dbReference>
<organism evidence="2 3">
    <name type="scientific">Mucilaginibacter mali</name>
    <dbReference type="NCBI Taxonomy" id="2740462"/>
    <lineage>
        <taxon>Bacteria</taxon>
        <taxon>Pseudomonadati</taxon>
        <taxon>Bacteroidota</taxon>
        <taxon>Sphingobacteriia</taxon>
        <taxon>Sphingobacteriales</taxon>
        <taxon>Sphingobacteriaceae</taxon>
        <taxon>Mucilaginibacter</taxon>
    </lineage>
</organism>
<keyword evidence="3" id="KW-1185">Reference proteome</keyword>
<gene>
    <name evidence="2" type="ORF">HQ865_06875</name>
</gene>
<dbReference type="Gene3D" id="3.40.630.30">
    <property type="match status" value="1"/>
</dbReference>
<dbReference type="GO" id="GO:0016747">
    <property type="term" value="F:acyltransferase activity, transferring groups other than amino-acyl groups"/>
    <property type="evidence" value="ECO:0007669"/>
    <property type="project" value="InterPro"/>
</dbReference>
<dbReference type="PANTHER" id="PTHR43792">
    <property type="entry name" value="GNAT FAMILY, PUTATIVE (AFU_ORTHOLOGUE AFUA_3G00765)-RELATED-RELATED"/>
    <property type="match status" value="1"/>
</dbReference>
<dbReference type="PANTHER" id="PTHR43792:SF16">
    <property type="entry name" value="N-ACETYLTRANSFERASE DOMAIN-CONTAINING PROTEIN"/>
    <property type="match status" value="1"/>
</dbReference>
<sequence length="179" mass="20284">MSLNLETERLTMRPFEVQDAPGMFELYQDADVQRFTGDIAFKSIEDAEAFIKGYDQYERYQMGRLSVFLKSTGEYIGWCGLKYLVDSGEVDLGYRLIKRYRGYGYTTEAAKASLDYGFKVLGLEKIIGKAMVDNAPSINVFKKLGLTYSQNDDCGCHPGVVYVITKEDWINNNLSLRGA</sequence>
<dbReference type="Proteomes" id="UP000505355">
    <property type="component" value="Chromosome"/>
</dbReference>
<dbReference type="InterPro" id="IPR016181">
    <property type="entry name" value="Acyl_CoA_acyltransferase"/>
</dbReference>
<dbReference type="RefSeq" id="WP_173414180.1">
    <property type="nucleotide sequence ID" value="NZ_CP054139.1"/>
</dbReference>
<keyword evidence="2" id="KW-0808">Transferase</keyword>
<dbReference type="EMBL" id="CP054139">
    <property type="protein sequence ID" value="QKJ29487.1"/>
    <property type="molecule type" value="Genomic_DNA"/>
</dbReference>
<proteinExistence type="predicted"/>
<protein>
    <submittedName>
        <fullName evidence="2">GNAT family N-acetyltransferase</fullName>
    </submittedName>
</protein>
<dbReference type="SUPFAM" id="SSF55729">
    <property type="entry name" value="Acyl-CoA N-acyltransferases (Nat)"/>
    <property type="match status" value="1"/>
</dbReference>
<dbReference type="PROSITE" id="PS51186">
    <property type="entry name" value="GNAT"/>
    <property type="match status" value="1"/>
</dbReference>
<accession>A0A7D4Q299</accession>
<evidence type="ECO:0000259" key="1">
    <source>
        <dbReference type="PROSITE" id="PS51186"/>
    </source>
</evidence>
<evidence type="ECO:0000313" key="3">
    <source>
        <dbReference type="Proteomes" id="UP000505355"/>
    </source>
</evidence>
<name>A0A7D4Q299_9SPHI</name>
<dbReference type="KEGG" id="mmab:HQ865_06875"/>
<evidence type="ECO:0000313" key="2">
    <source>
        <dbReference type="EMBL" id="QKJ29487.1"/>
    </source>
</evidence>